<organism evidence="2">
    <name type="scientific">Cucumis melo</name>
    <name type="common">Muskmelon</name>
    <dbReference type="NCBI Taxonomy" id="3656"/>
    <lineage>
        <taxon>Eukaryota</taxon>
        <taxon>Viridiplantae</taxon>
        <taxon>Streptophyta</taxon>
        <taxon>Embryophyta</taxon>
        <taxon>Tracheophyta</taxon>
        <taxon>Spermatophyta</taxon>
        <taxon>Magnoliopsida</taxon>
        <taxon>eudicotyledons</taxon>
        <taxon>Gunneridae</taxon>
        <taxon>Pentapetalae</taxon>
        <taxon>rosids</taxon>
        <taxon>fabids</taxon>
        <taxon>Cucurbitales</taxon>
        <taxon>Cucurbitaceae</taxon>
        <taxon>Benincaseae</taxon>
        <taxon>Cucumis</taxon>
    </lineage>
</organism>
<accession>A0A9I9EGN8</accession>
<protein>
    <recommendedName>
        <fullName evidence="1">DUF1985 domain-containing protein</fullName>
    </recommendedName>
</protein>
<evidence type="ECO:0000313" key="2">
    <source>
        <dbReference type="EnsemblPlants" id="MELO3C033505.2.1"/>
    </source>
</evidence>
<dbReference type="Pfam" id="PF09331">
    <property type="entry name" value="DUF1985"/>
    <property type="match status" value="1"/>
</dbReference>
<reference evidence="2" key="1">
    <citation type="submission" date="2023-03" db="UniProtKB">
        <authorList>
            <consortium name="EnsemblPlants"/>
        </authorList>
    </citation>
    <scope>IDENTIFICATION</scope>
</reference>
<dbReference type="AlphaFoldDB" id="A0A9I9EGN8"/>
<dbReference type="EnsemblPlants" id="MELO3C033505.2.1">
    <property type="protein sequence ID" value="MELO3C033505.2.1"/>
    <property type="gene ID" value="MELO3C033505.2"/>
</dbReference>
<sequence>MLMIFEYLQNNVPIAKRNQLRRKEGEKKTADVEEDYEGAPLILKRSQLSRVQKLNIYARLDENGSIHKYDFWLFSKSQILQIPKATLIPHNQTSMYIDEGDELWFNFKGTIAKFGIKEFEAITGLNCSSLPTLDNSKVRGKFLSKYFKNEDPISRRKIKYKGQNILRKFSLWKTIHHRCDLEHIKQLDDEIQLDAYPWGRISINSYLNVNSETLPIQDHVS</sequence>
<name>A0A9I9EGN8_CUCME</name>
<feature type="domain" description="DUF1985" evidence="1">
    <location>
        <begin position="96"/>
        <end position="151"/>
    </location>
</feature>
<proteinExistence type="predicted"/>
<dbReference type="Gramene" id="MELO3C033505.2.1">
    <property type="protein sequence ID" value="MELO3C033505.2.1"/>
    <property type="gene ID" value="MELO3C033505.2"/>
</dbReference>
<evidence type="ECO:0000259" key="1">
    <source>
        <dbReference type="Pfam" id="PF09331"/>
    </source>
</evidence>
<dbReference type="InterPro" id="IPR015410">
    <property type="entry name" value="DUF1985"/>
</dbReference>